<organism evidence="4 5">
    <name type="scientific">Dyadobacter soli</name>
    <dbReference type="NCBI Taxonomy" id="659014"/>
    <lineage>
        <taxon>Bacteria</taxon>
        <taxon>Pseudomonadati</taxon>
        <taxon>Bacteroidota</taxon>
        <taxon>Cytophagia</taxon>
        <taxon>Cytophagales</taxon>
        <taxon>Spirosomataceae</taxon>
        <taxon>Dyadobacter</taxon>
    </lineage>
</organism>
<dbReference type="PANTHER" id="PTHR43333">
    <property type="entry name" value="2-HACID_DH_C DOMAIN-CONTAINING PROTEIN"/>
    <property type="match status" value="1"/>
</dbReference>
<dbReference type="InterPro" id="IPR006140">
    <property type="entry name" value="D-isomer_DH_NAD-bd"/>
</dbReference>
<dbReference type="Proteomes" id="UP000198748">
    <property type="component" value="Unassembled WGS sequence"/>
</dbReference>
<evidence type="ECO:0000313" key="4">
    <source>
        <dbReference type="EMBL" id="SDE47626.1"/>
    </source>
</evidence>
<keyword evidence="5" id="KW-1185">Reference proteome</keyword>
<dbReference type="SUPFAM" id="SSF51735">
    <property type="entry name" value="NAD(P)-binding Rossmann-fold domains"/>
    <property type="match status" value="1"/>
</dbReference>
<dbReference type="Gene3D" id="3.40.50.720">
    <property type="entry name" value="NAD(P)-binding Rossmann-like Domain"/>
    <property type="match status" value="2"/>
</dbReference>
<dbReference type="InterPro" id="IPR036291">
    <property type="entry name" value="NAD(P)-bd_dom_sf"/>
</dbReference>
<dbReference type="SUPFAM" id="SSF52283">
    <property type="entry name" value="Formate/glycerate dehydrogenase catalytic domain-like"/>
    <property type="match status" value="1"/>
</dbReference>
<dbReference type="AlphaFoldDB" id="A0A1G7D9P3"/>
<dbReference type="Pfam" id="PF02826">
    <property type="entry name" value="2-Hacid_dh_C"/>
    <property type="match status" value="1"/>
</dbReference>
<dbReference type="GO" id="GO:0051287">
    <property type="term" value="F:NAD binding"/>
    <property type="evidence" value="ECO:0007669"/>
    <property type="project" value="InterPro"/>
</dbReference>
<proteinExistence type="predicted"/>
<dbReference type="OrthoDB" id="9805416at2"/>
<accession>A0A1G7D9P3</accession>
<dbReference type="CDD" id="cd05300">
    <property type="entry name" value="2-Hacid_dh_1"/>
    <property type="match status" value="1"/>
</dbReference>
<protein>
    <submittedName>
        <fullName evidence="4">Phosphoglycerate dehydrogenase</fullName>
    </submittedName>
</protein>
<keyword evidence="1" id="KW-0560">Oxidoreductase</keyword>
<keyword evidence="2" id="KW-0520">NAD</keyword>
<evidence type="ECO:0000256" key="1">
    <source>
        <dbReference type="ARBA" id="ARBA00023002"/>
    </source>
</evidence>
<name>A0A1G7D9P3_9BACT</name>
<dbReference type="GO" id="GO:0016491">
    <property type="term" value="F:oxidoreductase activity"/>
    <property type="evidence" value="ECO:0007669"/>
    <property type="project" value="UniProtKB-KW"/>
</dbReference>
<dbReference type="EMBL" id="FNAN01000005">
    <property type="protein sequence ID" value="SDE47626.1"/>
    <property type="molecule type" value="Genomic_DNA"/>
</dbReference>
<evidence type="ECO:0000313" key="5">
    <source>
        <dbReference type="Proteomes" id="UP000198748"/>
    </source>
</evidence>
<feature type="domain" description="D-isomer specific 2-hydroxyacid dehydrogenase NAD-binding" evidence="3">
    <location>
        <begin position="103"/>
        <end position="277"/>
    </location>
</feature>
<reference evidence="5" key="1">
    <citation type="submission" date="2016-10" db="EMBL/GenBank/DDBJ databases">
        <authorList>
            <person name="Varghese N."/>
            <person name="Submissions S."/>
        </authorList>
    </citation>
    <scope>NUCLEOTIDE SEQUENCE [LARGE SCALE GENOMIC DNA]</scope>
    <source>
        <strain evidence="5">DSM 25329</strain>
    </source>
</reference>
<evidence type="ECO:0000259" key="3">
    <source>
        <dbReference type="Pfam" id="PF02826"/>
    </source>
</evidence>
<evidence type="ECO:0000256" key="2">
    <source>
        <dbReference type="ARBA" id="ARBA00023027"/>
    </source>
</evidence>
<gene>
    <name evidence="4" type="ORF">SAMN04487996_105150</name>
</gene>
<dbReference type="STRING" id="659014.SAMN04487996_105150"/>
<dbReference type="RefSeq" id="WP_090148660.1">
    <property type="nucleotide sequence ID" value="NZ_FNAN01000005.1"/>
</dbReference>
<sequence>MILLMYEPVAAHLQRLRQAAPGHEIAVAHSLEEACRFIEDAEIVLGNRYFIQSLPFAKKLRWMQSNSVGVDIILTEKQRLLDKSITLTCARGVYDAELAEHTLTLLLALFRNLHLLRDEQRERSWQRHRLRTLHGSRCLILGWGSLAQEIARMITSMGGRVSAVRNRPDDSEEQGITLFGQQNWQAQLPETDALIICLPKTPGTHHFVNSAILDQLPRHAFVVNIGRGGTLDDQALLESVRSGKLAGAALDVFEEEPLRASHPMWAEPGILITPHVGRSLEGPEFKWQPLFEENLARYMRGETLLNIVDYTKGY</sequence>
<dbReference type="PANTHER" id="PTHR43333:SF1">
    <property type="entry name" value="D-ISOMER SPECIFIC 2-HYDROXYACID DEHYDROGENASE NAD-BINDING DOMAIN-CONTAINING PROTEIN"/>
    <property type="match status" value="1"/>
</dbReference>